<evidence type="ECO:0000256" key="2">
    <source>
        <dbReference type="SAM" id="SignalP"/>
    </source>
</evidence>
<organism evidence="3 4">
    <name type="scientific">Phascolomyces articulosus</name>
    <dbReference type="NCBI Taxonomy" id="60185"/>
    <lineage>
        <taxon>Eukaryota</taxon>
        <taxon>Fungi</taxon>
        <taxon>Fungi incertae sedis</taxon>
        <taxon>Mucoromycota</taxon>
        <taxon>Mucoromycotina</taxon>
        <taxon>Mucoromycetes</taxon>
        <taxon>Mucorales</taxon>
        <taxon>Lichtheimiaceae</taxon>
        <taxon>Phascolomyces</taxon>
    </lineage>
</organism>
<proteinExistence type="predicted"/>
<keyword evidence="1" id="KW-1133">Transmembrane helix</keyword>
<keyword evidence="1" id="KW-0472">Membrane</keyword>
<name>A0AAD5K4Y2_9FUNG</name>
<dbReference type="EMBL" id="JAIXMP010000008">
    <property type="protein sequence ID" value="KAI9269243.1"/>
    <property type="molecule type" value="Genomic_DNA"/>
</dbReference>
<dbReference type="Proteomes" id="UP001209540">
    <property type="component" value="Unassembled WGS sequence"/>
</dbReference>
<evidence type="ECO:0000313" key="3">
    <source>
        <dbReference type="EMBL" id="KAI9269243.1"/>
    </source>
</evidence>
<keyword evidence="4" id="KW-1185">Reference proteome</keyword>
<evidence type="ECO:0000313" key="4">
    <source>
        <dbReference type="Proteomes" id="UP001209540"/>
    </source>
</evidence>
<reference evidence="3" key="1">
    <citation type="journal article" date="2022" name="IScience">
        <title>Evolution of zygomycete secretomes and the origins of terrestrial fungal ecologies.</title>
        <authorList>
            <person name="Chang Y."/>
            <person name="Wang Y."/>
            <person name="Mondo S."/>
            <person name="Ahrendt S."/>
            <person name="Andreopoulos W."/>
            <person name="Barry K."/>
            <person name="Beard J."/>
            <person name="Benny G.L."/>
            <person name="Blankenship S."/>
            <person name="Bonito G."/>
            <person name="Cuomo C."/>
            <person name="Desiro A."/>
            <person name="Gervers K.A."/>
            <person name="Hundley H."/>
            <person name="Kuo A."/>
            <person name="LaButti K."/>
            <person name="Lang B.F."/>
            <person name="Lipzen A."/>
            <person name="O'Donnell K."/>
            <person name="Pangilinan J."/>
            <person name="Reynolds N."/>
            <person name="Sandor L."/>
            <person name="Smith M.E."/>
            <person name="Tsang A."/>
            <person name="Grigoriev I.V."/>
            <person name="Stajich J.E."/>
            <person name="Spatafora J.W."/>
        </authorList>
    </citation>
    <scope>NUCLEOTIDE SEQUENCE</scope>
    <source>
        <strain evidence="3">RSA 2281</strain>
    </source>
</reference>
<keyword evidence="2" id="KW-0732">Signal</keyword>
<reference evidence="3" key="2">
    <citation type="submission" date="2023-02" db="EMBL/GenBank/DDBJ databases">
        <authorList>
            <consortium name="DOE Joint Genome Institute"/>
            <person name="Mondo S.J."/>
            <person name="Chang Y."/>
            <person name="Wang Y."/>
            <person name="Ahrendt S."/>
            <person name="Andreopoulos W."/>
            <person name="Barry K."/>
            <person name="Beard J."/>
            <person name="Benny G.L."/>
            <person name="Blankenship S."/>
            <person name="Bonito G."/>
            <person name="Cuomo C."/>
            <person name="Desiro A."/>
            <person name="Gervers K.A."/>
            <person name="Hundley H."/>
            <person name="Kuo A."/>
            <person name="LaButti K."/>
            <person name="Lang B.F."/>
            <person name="Lipzen A."/>
            <person name="O'Donnell K."/>
            <person name="Pangilinan J."/>
            <person name="Reynolds N."/>
            <person name="Sandor L."/>
            <person name="Smith M.W."/>
            <person name="Tsang A."/>
            <person name="Grigoriev I.V."/>
            <person name="Stajich J.E."/>
            <person name="Spatafora J.W."/>
        </authorList>
    </citation>
    <scope>NUCLEOTIDE SEQUENCE</scope>
    <source>
        <strain evidence="3">RSA 2281</strain>
    </source>
</reference>
<evidence type="ECO:0000256" key="1">
    <source>
        <dbReference type="SAM" id="Phobius"/>
    </source>
</evidence>
<sequence>MLNKFQASYLLVILVILISCMSMPALAKGRGGGGVVVVGGSSDGVASFDLDLQSMLLAVTGGALYLIFQ</sequence>
<dbReference type="AlphaFoldDB" id="A0AAD5K4Y2"/>
<feature type="chain" id="PRO_5042225841" evidence="2">
    <location>
        <begin position="28"/>
        <end position="69"/>
    </location>
</feature>
<feature type="signal peptide" evidence="2">
    <location>
        <begin position="1"/>
        <end position="27"/>
    </location>
</feature>
<dbReference type="PROSITE" id="PS51257">
    <property type="entry name" value="PROKAR_LIPOPROTEIN"/>
    <property type="match status" value="1"/>
</dbReference>
<comment type="caution">
    <text evidence="3">The sequence shown here is derived from an EMBL/GenBank/DDBJ whole genome shotgun (WGS) entry which is preliminary data.</text>
</comment>
<gene>
    <name evidence="3" type="ORF">BDA99DRAFT_603387</name>
</gene>
<keyword evidence="1" id="KW-0812">Transmembrane</keyword>
<feature type="transmembrane region" description="Helical" evidence="1">
    <location>
        <begin position="51"/>
        <end position="68"/>
    </location>
</feature>
<accession>A0AAD5K4Y2</accession>
<protein>
    <submittedName>
        <fullName evidence="3">Uncharacterized protein</fullName>
    </submittedName>
</protein>